<feature type="signal peptide" evidence="13">
    <location>
        <begin position="1"/>
        <end position="29"/>
    </location>
</feature>
<evidence type="ECO:0000256" key="6">
    <source>
        <dbReference type="ARBA" id="ARBA00022729"/>
    </source>
</evidence>
<dbReference type="PANTHER" id="PTHR48052:SF68">
    <property type="entry name" value="RECEPTOR LIKE PROTEIN 21-RELATED"/>
    <property type="match status" value="1"/>
</dbReference>
<dbReference type="InterPro" id="IPR003591">
    <property type="entry name" value="Leu-rich_rpt_typical-subtyp"/>
</dbReference>
<dbReference type="EMBL" id="LR031574">
    <property type="protein sequence ID" value="VDC99057.1"/>
    <property type="molecule type" value="Genomic_DNA"/>
</dbReference>
<dbReference type="SMART" id="SM00369">
    <property type="entry name" value="LRR_TYP"/>
    <property type="match status" value="12"/>
</dbReference>
<dbReference type="GO" id="GO:0005886">
    <property type="term" value="C:plasma membrane"/>
    <property type="evidence" value="ECO:0007669"/>
    <property type="project" value="UniProtKB-SubCell"/>
</dbReference>
<dbReference type="Pfam" id="PF13855">
    <property type="entry name" value="LRR_8"/>
    <property type="match status" value="3"/>
</dbReference>
<keyword evidence="9 12" id="KW-0472">Membrane</keyword>
<feature type="domain" description="Leucine-rich repeat-containing N-terminal plant-type" evidence="14">
    <location>
        <begin position="33"/>
        <end position="77"/>
    </location>
</feature>
<dbReference type="AlphaFoldDB" id="A0A3P6B7F6"/>
<protein>
    <recommendedName>
        <fullName evidence="14">Leucine-rich repeat-containing N-terminal plant-type domain-containing protein</fullName>
    </recommendedName>
</protein>
<dbReference type="SUPFAM" id="SSF52058">
    <property type="entry name" value="L domain-like"/>
    <property type="match status" value="3"/>
</dbReference>
<evidence type="ECO:0000313" key="15">
    <source>
        <dbReference type="EMBL" id="VDC99057.1"/>
    </source>
</evidence>
<evidence type="ECO:0000259" key="14">
    <source>
        <dbReference type="Pfam" id="PF08263"/>
    </source>
</evidence>
<evidence type="ECO:0000256" key="12">
    <source>
        <dbReference type="SAM" id="Phobius"/>
    </source>
</evidence>
<evidence type="ECO:0000256" key="2">
    <source>
        <dbReference type="ARBA" id="ARBA00009592"/>
    </source>
</evidence>
<evidence type="ECO:0000256" key="10">
    <source>
        <dbReference type="ARBA" id="ARBA00023170"/>
    </source>
</evidence>
<keyword evidence="6 13" id="KW-0732">Signal</keyword>
<evidence type="ECO:0000256" key="9">
    <source>
        <dbReference type="ARBA" id="ARBA00023136"/>
    </source>
</evidence>
<comment type="subcellular location">
    <subcellularLocation>
        <location evidence="1">Cell membrane</location>
        <topology evidence="1">Single-pass type I membrane protein</topology>
    </subcellularLocation>
</comment>
<dbReference type="Pfam" id="PF00560">
    <property type="entry name" value="LRR_1"/>
    <property type="match status" value="7"/>
</dbReference>
<keyword evidence="7" id="KW-0677">Repeat</keyword>
<proteinExistence type="inferred from homology"/>
<sequence>MSSAKSMISGLTWMRIMMMMMMMMQECRSCTESERQGLLELKAYFLSLSSDIHPDIARGWRTTSRRSCCSWRRVKCDLKNKRVTGLSLGDLYPSGYSDTLPILNLTFLYPFEELQSLNLSMSSLGGWFDQTQGYKGHERFRHLEILDLSYNFFNRSVFLLLNEVVSLKTLFLGGNYIEGGFPVKELINLKNLELLDLKLNNISGHLPGKELTKLKKLKALDLSDNLLSGSLQMTGKVYIYVLMFLCAPITSGLCKLEQLQELQVSQNRFVGEIPLCFSRFSKLRVLDLSSNHLSGKVPSFISNFKSMEYLSLHDNNFEGLFSLDLISELTELKVFKISSKSSMLQVVETSASSTGLKSQLRSLILSNCNLSNIPGFLRYQKELRVLDLSSNTLSGHLPTWLLNNNTKLQVLLLQNNSFNTLTLPRLYKLQFLDLSANNFNHQLPKDFGLMLPRLRHLNLSNNEFHGNMPFSVDTMEYLEFMDLSYNNFSGKLPRDLFTGCYSLKWLRLSHNSFTGPIVPRSSDATSLMTLIMDNNMFTGKITYKLRNLRLLTVIDLSNNFLTGTIPRWLGGFFLDILRISNNRLHGVIPPSLFNIPYLWLLDLSGNFLSGTLPLRSDSDYGYILDLHNNNLTGSVPDTLWKGLVLLDLRNNRLSGNIPRFMSTPSIDVVLLRGNNLTGKIPKELCGLRTLRMLDLSHNMLRESIPSCLSNLSGDGGNDPDWYPANMFSNFMDVYTEVYYESLLVSERFGLDYSVDFKFQVEFAVKQRYDSYMRGTLNQMFGLDLSSNELSGEIPEELGDLKRVRSLNLSRNSLSGSIPGRFSNLKSIESLDVSFNKLHGAIPSQLTMLQSLVVFNVSYNNLSGVIPQGKQFNTFGENSYLGNVLLCGSPTNKSCGTTMSSGEKGEEEEDYKTGLIDVVVLWWSLGSTYVTVLIGFMVFMCFDSPWRRAWFCLVDALIDRIKYLLGVI</sequence>
<dbReference type="InterPro" id="IPR013210">
    <property type="entry name" value="LRR_N_plant-typ"/>
</dbReference>
<evidence type="ECO:0000256" key="7">
    <source>
        <dbReference type="ARBA" id="ARBA00022737"/>
    </source>
</evidence>
<keyword evidence="10" id="KW-0675">Receptor</keyword>
<dbReference type="InterPro" id="IPR001611">
    <property type="entry name" value="Leu-rich_rpt"/>
</dbReference>
<dbReference type="Pfam" id="PF08263">
    <property type="entry name" value="LRRNT_2"/>
    <property type="match status" value="1"/>
</dbReference>
<accession>A0A3P6B7F6</accession>
<keyword evidence="5 12" id="KW-0812">Transmembrane</keyword>
<feature type="chain" id="PRO_5018273534" description="Leucine-rich repeat-containing N-terminal plant-type domain-containing protein" evidence="13">
    <location>
        <begin position="30"/>
        <end position="967"/>
    </location>
</feature>
<dbReference type="Gene3D" id="3.80.10.10">
    <property type="entry name" value="Ribonuclease Inhibitor"/>
    <property type="match status" value="4"/>
</dbReference>
<evidence type="ECO:0000256" key="11">
    <source>
        <dbReference type="ARBA" id="ARBA00023180"/>
    </source>
</evidence>
<gene>
    <name evidence="15" type="ORF">BRAA07T29834Z</name>
</gene>
<evidence type="ECO:0000256" key="5">
    <source>
        <dbReference type="ARBA" id="ARBA00022692"/>
    </source>
</evidence>
<dbReference type="InterPro" id="IPR032675">
    <property type="entry name" value="LRR_dom_sf"/>
</dbReference>
<organism evidence="15">
    <name type="scientific">Brassica campestris</name>
    <name type="common">Field mustard</name>
    <dbReference type="NCBI Taxonomy" id="3711"/>
    <lineage>
        <taxon>Eukaryota</taxon>
        <taxon>Viridiplantae</taxon>
        <taxon>Streptophyta</taxon>
        <taxon>Embryophyta</taxon>
        <taxon>Tracheophyta</taxon>
        <taxon>Spermatophyta</taxon>
        <taxon>Magnoliopsida</taxon>
        <taxon>eudicotyledons</taxon>
        <taxon>Gunneridae</taxon>
        <taxon>Pentapetalae</taxon>
        <taxon>rosids</taxon>
        <taxon>malvids</taxon>
        <taxon>Brassicales</taxon>
        <taxon>Brassicaceae</taxon>
        <taxon>Brassiceae</taxon>
        <taxon>Brassica</taxon>
    </lineage>
</organism>
<dbReference type="SMART" id="SM00365">
    <property type="entry name" value="LRR_SD22"/>
    <property type="match status" value="5"/>
</dbReference>
<evidence type="ECO:0000256" key="1">
    <source>
        <dbReference type="ARBA" id="ARBA00004251"/>
    </source>
</evidence>
<dbReference type="PRINTS" id="PR00019">
    <property type="entry name" value="LEURICHRPT"/>
</dbReference>
<evidence type="ECO:0000256" key="13">
    <source>
        <dbReference type="SAM" id="SignalP"/>
    </source>
</evidence>
<name>A0A3P6B7F6_BRACM</name>
<evidence type="ECO:0000256" key="3">
    <source>
        <dbReference type="ARBA" id="ARBA00022475"/>
    </source>
</evidence>
<keyword evidence="11" id="KW-0325">Glycoprotein</keyword>
<keyword evidence="8 12" id="KW-1133">Transmembrane helix</keyword>
<keyword evidence="4" id="KW-0433">Leucine-rich repeat</keyword>
<evidence type="ECO:0000256" key="8">
    <source>
        <dbReference type="ARBA" id="ARBA00022989"/>
    </source>
</evidence>
<dbReference type="PANTHER" id="PTHR48052">
    <property type="entry name" value="UNNAMED PRODUCT"/>
    <property type="match status" value="1"/>
</dbReference>
<comment type="similarity">
    <text evidence="2">Belongs to the RLP family.</text>
</comment>
<evidence type="ECO:0000256" key="4">
    <source>
        <dbReference type="ARBA" id="ARBA00022614"/>
    </source>
</evidence>
<reference evidence="15" key="1">
    <citation type="submission" date="2018-11" db="EMBL/GenBank/DDBJ databases">
        <authorList>
            <consortium name="Genoscope - CEA"/>
            <person name="William W."/>
        </authorList>
    </citation>
    <scope>NUCLEOTIDE SEQUENCE</scope>
</reference>
<keyword evidence="3" id="KW-1003">Cell membrane</keyword>
<feature type="transmembrane region" description="Helical" evidence="12">
    <location>
        <begin position="919"/>
        <end position="941"/>
    </location>
</feature>
<dbReference type="PROSITE" id="PS51450">
    <property type="entry name" value="LRR"/>
    <property type="match status" value="1"/>
</dbReference>